<sequence>MKKVTLSIAALAAMGTFAMAGGSIAPVEPVVETPVVAAPQDAGFYVGMAYGLGNMGLAYNNYPDPSYDHDENFDALMLQAGYKINPYVAVEGRYWFTDGEWSDIYGSADFSADAWGIYVKPMYPVTNEIDIYALLGYGDTDPEIGGGKPPYDTDGFQWGLGASYEFTSDIAVFMDYVSLYDDTNSGEDLTIDTWNFGVTYKF</sequence>
<keyword evidence="1 2" id="KW-0732">Signal</keyword>
<dbReference type="AlphaFoldDB" id="A0A7M1S5K4"/>
<reference evidence="4 5" key="1">
    <citation type="submission" date="2020-10" db="EMBL/GenBank/DDBJ databases">
        <title>The genome of sulfurovum sp.</title>
        <authorList>
            <person name="Xie S."/>
            <person name="Shao Z."/>
            <person name="Jiang L."/>
        </authorList>
    </citation>
    <scope>NUCLEOTIDE SEQUENCE [LARGE SCALE GENOMIC DNA]</scope>
    <source>
        <strain evidence="4 5">ST-419</strain>
    </source>
</reference>
<dbReference type="EMBL" id="CP063164">
    <property type="protein sequence ID" value="QOR62019.1"/>
    <property type="molecule type" value="Genomic_DNA"/>
</dbReference>
<evidence type="ECO:0000256" key="2">
    <source>
        <dbReference type="SAM" id="SignalP"/>
    </source>
</evidence>
<feature type="chain" id="PRO_5029586570" evidence="2">
    <location>
        <begin position="21"/>
        <end position="202"/>
    </location>
</feature>
<proteinExistence type="predicted"/>
<accession>A0A7M1S5K4</accession>
<protein>
    <submittedName>
        <fullName evidence="4">Porin family protein</fullName>
    </submittedName>
</protein>
<dbReference type="InterPro" id="IPR011250">
    <property type="entry name" value="OMP/PagP_B-barrel"/>
</dbReference>
<keyword evidence="5" id="KW-1185">Reference proteome</keyword>
<dbReference type="InterPro" id="IPR027385">
    <property type="entry name" value="Beta-barrel_OMP"/>
</dbReference>
<dbReference type="SUPFAM" id="SSF56925">
    <property type="entry name" value="OMPA-like"/>
    <property type="match status" value="1"/>
</dbReference>
<organism evidence="4 5">
    <name type="scientific">Sulfurovum indicum</name>
    <dbReference type="NCBI Taxonomy" id="2779528"/>
    <lineage>
        <taxon>Bacteria</taxon>
        <taxon>Pseudomonadati</taxon>
        <taxon>Campylobacterota</taxon>
        <taxon>Epsilonproteobacteria</taxon>
        <taxon>Campylobacterales</taxon>
        <taxon>Sulfurovaceae</taxon>
        <taxon>Sulfurovum</taxon>
    </lineage>
</organism>
<evidence type="ECO:0000256" key="1">
    <source>
        <dbReference type="ARBA" id="ARBA00022729"/>
    </source>
</evidence>
<dbReference type="Gene3D" id="2.40.160.20">
    <property type="match status" value="1"/>
</dbReference>
<feature type="domain" description="Outer membrane protein beta-barrel" evidence="3">
    <location>
        <begin position="35"/>
        <end position="202"/>
    </location>
</feature>
<feature type="signal peptide" evidence="2">
    <location>
        <begin position="1"/>
        <end position="20"/>
    </location>
</feature>
<gene>
    <name evidence="4" type="ORF">IMZ28_00575</name>
</gene>
<name>A0A7M1S5K4_9BACT</name>
<dbReference type="RefSeq" id="WP_197548723.1">
    <property type="nucleotide sequence ID" value="NZ_CP063164.1"/>
</dbReference>
<dbReference type="KEGG" id="sinu:IMZ28_00575"/>
<dbReference type="Proteomes" id="UP000595074">
    <property type="component" value="Chromosome"/>
</dbReference>
<evidence type="ECO:0000259" key="3">
    <source>
        <dbReference type="Pfam" id="PF13505"/>
    </source>
</evidence>
<evidence type="ECO:0000313" key="5">
    <source>
        <dbReference type="Proteomes" id="UP000595074"/>
    </source>
</evidence>
<evidence type="ECO:0000313" key="4">
    <source>
        <dbReference type="EMBL" id="QOR62019.1"/>
    </source>
</evidence>
<dbReference type="Pfam" id="PF13505">
    <property type="entry name" value="OMP_b-brl"/>
    <property type="match status" value="1"/>
</dbReference>